<dbReference type="RefSeq" id="XP_014663212.1">
    <property type="nucleotide sequence ID" value="XM_014807726.1"/>
</dbReference>
<proteinExistence type="inferred from homology"/>
<keyword evidence="9" id="KW-0249">Electron transport</keyword>
<dbReference type="InterPro" id="IPR036736">
    <property type="entry name" value="ACP-like_sf"/>
</dbReference>
<evidence type="ECO:0000313" key="15">
    <source>
        <dbReference type="Proteomes" id="UP000695022"/>
    </source>
</evidence>
<comment type="subcellular location">
    <subcellularLocation>
        <location evidence="1">Mitochondrion</location>
    </subcellularLocation>
</comment>
<name>A0ABM1DTE1_PRICU</name>
<evidence type="ECO:0000256" key="13">
    <source>
        <dbReference type="RuleBase" id="RU000722"/>
    </source>
</evidence>
<feature type="domain" description="Carrier" evidence="14">
    <location>
        <begin position="74"/>
        <end position="149"/>
    </location>
</feature>
<dbReference type="Pfam" id="PF00550">
    <property type="entry name" value="PP-binding"/>
    <property type="match status" value="1"/>
</dbReference>
<keyword evidence="11" id="KW-0496">Mitochondrion</keyword>
<gene>
    <name evidence="16" type="primary">LOC106805937</name>
</gene>
<sequence length="153" mass="17179">MASQLSRYVLRGVRFGQYSCLIRTVASRPTVLSSLDTHSRSRRDVSPTSLLLRSDVSSPPLVALYSSTPKLNREQIQDRVMTVCKNFDKIKGDQLTKDSHFMNDLGLDSLDHVEVVMAIEDEFGCEIPDADAEKLLKPSDIVQYICEKEEVTA</sequence>
<dbReference type="PANTHER" id="PTHR20863:SF28">
    <property type="entry name" value="ACYL CARRIER PROTEIN, MITOCHONDRIAL"/>
    <property type="match status" value="1"/>
</dbReference>
<dbReference type="HAMAP" id="MF_01217">
    <property type="entry name" value="Acyl_carrier"/>
    <property type="match status" value="1"/>
</dbReference>
<dbReference type="NCBIfam" id="NF002148">
    <property type="entry name" value="PRK00982.1-2"/>
    <property type="match status" value="1"/>
</dbReference>
<organism evidence="15 16">
    <name type="scientific">Priapulus caudatus</name>
    <name type="common">Priapulid worm</name>
    <dbReference type="NCBI Taxonomy" id="37621"/>
    <lineage>
        <taxon>Eukaryota</taxon>
        <taxon>Metazoa</taxon>
        <taxon>Ecdysozoa</taxon>
        <taxon>Scalidophora</taxon>
        <taxon>Priapulida</taxon>
        <taxon>Priapulimorpha</taxon>
        <taxon>Priapulimorphida</taxon>
        <taxon>Priapulidae</taxon>
        <taxon>Priapulus</taxon>
    </lineage>
</organism>
<evidence type="ECO:0000256" key="4">
    <source>
        <dbReference type="ARBA" id="ARBA00022450"/>
    </source>
</evidence>
<dbReference type="NCBIfam" id="TIGR00517">
    <property type="entry name" value="acyl_carrier"/>
    <property type="match status" value="1"/>
</dbReference>
<evidence type="ECO:0000256" key="8">
    <source>
        <dbReference type="ARBA" id="ARBA00022946"/>
    </source>
</evidence>
<evidence type="ECO:0000256" key="7">
    <source>
        <dbReference type="ARBA" id="ARBA00022832"/>
    </source>
</evidence>
<keyword evidence="10" id="KW-0443">Lipid metabolism</keyword>
<accession>A0ABM1DTE1</accession>
<dbReference type="InterPro" id="IPR003231">
    <property type="entry name" value="ACP"/>
</dbReference>
<keyword evidence="3" id="KW-0813">Transport</keyword>
<evidence type="ECO:0000256" key="11">
    <source>
        <dbReference type="ARBA" id="ARBA00023128"/>
    </source>
</evidence>
<evidence type="ECO:0000313" key="16">
    <source>
        <dbReference type="RefSeq" id="XP_014663212.1"/>
    </source>
</evidence>
<keyword evidence="7" id="KW-0276">Fatty acid metabolism</keyword>
<evidence type="ECO:0000256" key="3">
    <source>
        <dbReference type="ARBA" id="ARBA00022448"/>
    </source>
</evidence>
<dbReference type="Proteomes" id="UP000695022">
    <property type="component" value="Unplaced"/>
</dbReference>
<evidence type="ECO:0000256" key="12">
    <source>
        <dbReference type="ARBA" id="ARBA00023160"/>
    </source>
</evidence>
<evidence type="ECO:0000256" key="5">
    <source>
        <dbReference type="ARBA" id="ARBA00022516"/>
    </source>
</evidence>
<dbReference type="SUPFAM" id="SSF47336">
    <property type="entry name" value="ACP-like"/>
    <property type="match status" value="1"/>
</dbReference>
<dbReference type="Gene3D" id="1.10.1200.10">
    <property type="entry name" value="ACP-like"/>
    <property type="match status" value="1"/>
</dbReference>
<evidence type="ECO:0000256" key="6">
    <source>
        <dbReference type="ARBA" id="ARBA00022553"/>
    </source>
</evidence>
<evidence type="ECO:0000256" key="9">
    <source>
        <dbReference type="ARBA" id="ARBA00022982"/>
    </source>
</evidence>
<keyword evidence="15" id="KW-1185">Reference proteome</keyword>
<comment type="similarity">
    <text evidence="2">Belongs to the acyl carrier protein (ACP) family.</text>
</comment>
<keyword evidence="4 13" id="KW-0596">Phosphopantetheine</keyword>
<evidence type="ECO:0000259" key="14">
    <source>
        <dbReference type="PROSITE" id="PS50075"/>
    </source>
</evidence>
<keyword evidence="5 13" id="KW-0444">Lipid biosynthesis</keyword>
<dbReference type="PROSITE" id="PS50075">
    <property type="entry name" value="CARRIER"/>
    <property type="match status" value="1"/>
</dbReference>
<dbReference type="PANTHER" id="PTHR20863">
    <property type="entry name" value="ACYL CARRIER PROTEIN"/>
    <property type="match status" value="1"/>
</dbReference>
<keyword evidence="8" id="KW-0809">Transit peptide</keyword>
<keyword evidence="12 13" id="KW-0275">Fatty acid biosynthesis</keyword>
<evidence type="ECO:0000256" key="2">
    <source>
        <dbReference type="ARBA" id="ARBA00010930"/>
    </source>
</evidence>
<protein>
    <recommendedName>
        <fullName evidence="13">Acyl carrier protein</fullName>
    </recommendedName>
</protein>
<keyword evidence="6" id="KW-0597">Phosphoprotein</keyword>
<evidence type="ECO:0000256" key="1">
    <source>
        <dbReference type="ARBA" id="ARBA00004173"/>
    </source>
</evidence>
<evidence type="ECO:0000256" key="10">
    <source>
        <dbReference type="ARBA" id="ARBA00023098"/>
    </source>
</evidence>
<dbReference type="InterPro" id="IPR009081">
    <property type="entry name" value="PP-bd_ACP"/>
</dbReference>
<comment type="function">
    <text evidence="13">Carrier of the growing fatty acid chain in fatty acid biosynthesis.</text>
</comment>
<reference evidence="16" key="1">
    <citation type="submission" date="2025-08" db="UniProtKB">
        <authorList>
            <consortium name="RefSeq"/>
        </authorList>
    </citation>
    <scope>IDENTIFICATION</scope>
</reference>
<dbReference type="GeneID" id="106805937"/>